<gene>
    <name evidence="2" type="ORF">Airi01_100010</name>
</gene>
<evidence type="ECO:0008006" key="4">
    <source>
        <dbReference type="Google" id="ProtNLM"/>
    </source>
</evidence>
<comment type="caution">
    <text evidence="2">The sequence shown here is derived from an EMBL/GenBank/DDBJ whole genome shotgun (WGS) entry which is preliminary data.</text>
</comment>
<dbReference type="EMBL" id="BSTJ01000022">
    <property type="protein sequence ID" value="GLY81734.1"/>
    <property type="molecule type" value="Genomic_DNA"/>
</dbReference>
<proteinExistence type="predicted"/>
<name>A0A9W6RUD9_9ACTN</name>
<keyword evidence="1" id="KW-0472">Membrane</keyword>
<sequence>MEARAASGAYKGGMSTSELPRDDLAASLAARRELGPDYDAAFADAIAARIEQSAAVRHSAAVADERAERAVALTVLCVTLGVSIPTSAIAAGYAGLSGLVVVWAALVAINVAFALRRRPR</sequence>
<protein>
    <recommendedName>
        <fullName evidence="4">Integral membrane protein</fullName>
    </recommendedName>
</protein>
<organism evidence="2 3">
    <name type="scientific">Actinoallomurus iriomotensis</name>
    <dbReference type="NCBI Taxonomy" id="478107"/>
    <lineage>
        <taxon>Bacteria</taxon>
        <taxon>Bacillati</taxon>
        <taxon>Actinomycetota</taxon>
        <taxon>Actinomycetes</taxon>
        <taxon>Streptosporangiales</taxon>
        <taxon>Thermomonosporaceae</taxon>
        <taxon>Actinoallomurus</taxon>
    </lineage>
</organism>
<feature type="transmembrane region" description="Helical" evidence="1">
    <location>
        <begin position="96"/>
        <end position="115"/>
    </location>
</feature>
<dbReference type="AlphaFoldDB" id="A0A9W6RUD9"/>
<feature type="transmembrane region" description="Helical" evidence="1">
    <location>
        <begin position="70"/>
        <end position="90"/>
    </location>
</feature>
<reference evidence="2" key="1">
    <citation type="submission" date="2023-03" db="EMBL/GenBank/DDBJ databases">
        <title>Actinoallomurus iriomotensis NBRC 103681.</title>
        <authorList>
            <person name="Ichikawa N."/>
            <person name="Sato H."/>
            <person name="Tonouchi N."/>
        </authorList>
    </citation>
    <scope>NUCLEOTIDE SEQUENCE</scope>
    <source>
        <strain evidence="2">NBRC 103681</strain>
    </source>
</reference>
<keyword evidence="1" id="KW-0812">Transmembrane</keyword>
<evidence type="ECO:0000313" key="3">
    <source>
        <dbReference type="Proteomes" id="UP001165135"/>
    </source>
</evidence>
<dbReference type="Proteomes" id="UP001165135">
    <property type="component" value="Unassembled WGS sequence"/>
</dbReference>
<keyword evidence="1" id="KW-1133">Transmembrane helix</keyword>
<evidence type="ECO:0000256" key="1">
    <source>
        <dbReference type="SAM" id="Phobius"/>
    </source>
</evidence>
<accession>A0A9W6RUD9</accession>
<evidence type="ECO:0000313" key="2">
    <source>
        <dbReference type="EMBL" id="GLY81734.1"/>
    </source>
</evidence>